<reference evidence="1 2" key="1">
    <citation type="submission" date="2024-01" db="EMBL/GenBank/DDBJ databases">
        <title>The genomes of 5 underutilized Papilionoideae crops provide insights into root nodulation and disease resistanc.</title>
        <authorList>
            <person name="Yuan L."/>
        </authorList>
    </citation>
    <scope>NUCLEOTIDE SEQUENCE [LARGE SCALE GENOMIC DNA]</scope>
    <source>
        <strain evidence="1">ZHUSHIDOU_FW_LH</strain>
        <tissue evidence="1">Leaf</tissue>
    </source>
</reference>
<proteinExistence type="predicted"/>
<evidence type="ECO:0000313" key="1">
    <source>
        <dbReference type="EMBL" id="KAK7277119.1"/>
    </source>
</evidence>
<keyword evidence="2" id="KW-1185">Reference proteome</keyword>
<evidence type="ECO:0000313" key="2">
    <source>
        <dbReference type="Proteomes" id="UP001372338"/>
    </source>
</evidence>
<gene>
    <name evidence="1" type="ORF">RIF29_18269</name>
</gene>
<dbReference type="EMBL" id="JAYWIO010000003">
    <property type="protein sequence ID" value="KAK7277119.1"/>
    <property type="molecule type" value="Genomic_DNA"/>
</dbReference>
<sequence length="183" mass="20926">MVVFFHRTQLFFFRQHRRHSPPLPWTSRRRIVAVAHTRYHRSGSHVHGENGDWPGLRLAVRGGAEQRDGGRLWEGKESHLQSDCERSQNLLRRSPGLPLLFPNTNKGIPLSDVAYSTNHEVQGDTCKGIPVGAKKNNNGILQLYIISEPSQKPLHLTKLMNILSLTPHPHLILCQRQTLIEFR</sequence>
<comment type="caution">
    <text evidence="1">The sequence shown here is derived from an EMBL/GenBank/DDBJ whole genome shotgun (WGS) entry which is preliminary data.</text>
</comment>
<protein>
    <submittedName>
        <fullName evidence="1">Uncharacterized protein</fullName>
    </submittedName>
</protein>
<name>A0AAN9IG24_CROPI</name>
<dbReference type="AlphaFoldDB" id="A0AAN9IG24"/>
<organism evidence="1 2">
    <name type="scientific">Crotalaria pallida</name>
    <name type="common">Smooth rattlebox</name>
    <name type="synonym">Crotalaria striata</name>
    <dbReference type="NCBI Taxonomy" id="3830"/>
    <lineage>
        <taxon>Eukaryota</taxon>
        <taxon>Viridiplantae</taxon>
        <taxon>Streptophyta</taxon>
        <taxon>Embryophyta</taxon>
        <taxon>Tracheophyta</taxon>
        <taxon>Spermatophyta</taxon>
        <taxon>Magnoliopsida</taxon>
        <taxon>eudicotyledons</taxon>
        <taxon>Gunneridae</taxon>
        <taxon>Pentapetalae</taxon>
        <taxon>rosids</taxon>
        <taxon>fabids</taxon>
        <taxon>Fabales</taxon>
        <taxon>Fabaceae</taxon>
        <taxon>Papilionoideae</taxon>
        <taxon>50 kb inversion clade</taxon>
        <taxon>genistoids sensu lato</taxon>
        <taxon>core genistoids</taxon>
        <taxon>Crotalarieae</taxon>
        <taxon>Crotalaria</taxon>
    </lineage>
</organism>
<accession>A0AAN9IG24</accession>
<dbReference type="Proteomes" id="UP001372338">
    <property type="component" value="Unassembled WGS sequence"/>
</dbReference>